<feature type="domain" description="NfeD integral membrane" evidence="7">
    <location>
        <begin position="233"/>
        <end position="347"/>
    </location>
</feature>
<dbReference type="Pfam" id="PF25145">
    <property type="entry name" value="NfeD1b_N"/>
    <property type="match status" value="1"/>
</dbReference>
<dbReference type="CDD" id="cd07021">
    <property type="entry name" value="Clp_protease_NfeD_like"/>
    <property type="match status" value="1"/>
</dbReference>
<sequence>MRYTVVNKIFVVLLVTLFSLFIVDRPAEAAGTGPVISIAIKGEINGGQAALVHKAMADAESKQAQAILVEIDTFGGLVDSAVSIRDMIISSPVPTICYIKNRAWSAGALIAISHKHIAIAPGGSIGAAEPIPTTEKTVAALKAEFAATANKTGRNPQVAEAMVDKSLGFPGYAEPGQILALTDYQATKVGFADIVAPDRDAVLAQFGFAGSQVIEYTLGWQEKAVGWLADPTVKSFLMSIIFLAVLTEIKTAGLGVAALIGLLAAALFFGSQWITGIAGWLEILLFLGGILLVCLELYTPGVGLFGISGVIAIFASLFLTLGANAAAINLLAISLLVSIIVFLVLVKRLPSSKLWARLILIESETKSAGFSSSLDYSLYLDRTGITLTGLRPAGTMIIDGNQLDVVSEGQFVEPNKLVKVVNVTGNRIVVRPVK</sequence>
<evidence type="ECO:0000259" key="8">
    <source>
        <dbReference type="Pfam" id="PF25145"/>
    </source>
</evidence>
<evidence type="ECO:0000313" key="9">
    <source>
        <dbReference type="EMBL" id="XFO66461.1"/>
    </source>
</evidence>
<feature type="domain" description="NfeD-like C-terminal" evidence="6">
    <location>
        <begin position="378"/>
        <end position="432"/>
    </location>
</feature>
<keyword evidence="2 5" id="KW-0812">Transmembrane</keyword>
<name>A0ABZ3ILA1_9FIRM</name>
<dbReference type="InterPro" id="IPR002810">
    <property type="entry name" value="NfeD-like_C"/>
</dbReference>
<feature type="transmembrane region" description="Helical" evidence="5">
    <location>
        <begin position="327"/>
        <end position="346"/>
    </location>
</feature>
<dbReference type="EMBL" id="CP155573">
    <property type="protein sequence ID" value="XFO66461.1"/>
    <property type="molecule type" value="Genomic_DNA"/>
</dbReference>
<evidence type="ECO:0008006" key="11">
    <source>
        <dbReference type="Google" id="ProtNLM"/>
    </source>
</evidence>
<dbReference type="PANTHER" id="PTHR33507">
    <property type="entry name" value="INNER MEMBRANE PROTEIN YBBJ"/>
    <property type="match status" value="1"/>
</dbReference>
<keyword evidence="10" id="KW-1185">Reference proteome</keyword>
<protein>
    <recommendedName>
        <fullName evidence="11">NfeD-like C-terminal domain-containing protein</fullName>
    </recommendedName>
</protein>
<evidence type="ECO:0000256" key="1">
    <source>
        <dbReference type="ARBA" id="ARBA00004141"/>
    </source>
</evidence>
<evidence type="ECO:0000256" key="3">
    <source>
        <dbReference type="ARBA" id="ARBA00022989"/>
    </source>
</evidence>
<dbReference type="SUPFAM" id="SSF52096">
    <property type="entry name" value="ClpP/crotonase"/>
    <property type="match status" value="1"/>
</dbReference>
<dbReference type="RefSeq" id="WP_094602898.1">
    <property type="nucleotide sequence ID" value="NZ_CP155573.1"/>
</dbReference>
<feature type="transmembrane region" description="Helical" evidence="5">
    <location>
        <begin position="302"/>
        <end position="321"/>
    </location>
</feature>
<dbReference type="Pfam" id="PF24961">
    <property type="entry name" value="NfeD_membrane"/>
    <property type="match status" value="1"/>
</dbReference>
<evidence type="ECO:0000256" key="5">
    <source>
        <dbReference type="SAM" id="Phobius"/>
    </source>
</evidence>
<dbReference type="InterPro" id="IPR056739">
    <property type="entry name" value="NfeD_membrane"/>
</dbReference>
<evidence type="ECO:0000256" key="2">
    <source>
        <dbReference type="ARBA" id="ARBA00022692"/>
    </source>
</evidence>
<dbReference type="InterPro" id="IPR012340">
    <property type="entry name" value="NA-bd_OB-fold"/>
</dbReference>
<comment type="subcellular location">
    <subcellularLocation>
        <location evidence="1">Membrane</location>
        <topology evidence="1">Multi-pass membrane protein</topology>
    </subcellularLocation>
</comment>
<dbReference type="InterPro" id="IPR052165">
    <property type="entry name" value="Membrane_assoc_protease"/>
</dbReference>
<feature type="transmembrane region" description="Helical" evidence="5">
    <location>
        <begin position="277"/>
        <end position="295"/>
    </location>
</feature>
<feature type="domain" description="NfeD1b N-terminal" evidence="8">
    <location>
        <begin position="35"/>
        <end position="214"/>
    </location>
</feature>
<dbReference type="Gene3D" id="2.40.50.140">
    <property type="entry name" value="Nucleic acid-binding proteins"/>
    <property type="match status" value="1"/>
</dbReference>
<evidence type="ECO:0000313" key="10">
    <source>
        <dbReference type="Proteomes" id="UP000216752"/>
    </source>
</evidence>
<accession>A0ABZ3ILA1</accession>
<evidence type="ECO:0000259" key="6">
    <source>
        <dbReference type="Pfam" id="PF01957"/>
    </source>
</evidence>
<organism evidence="9 10">
    <name type="scientific">Sporomusa silvacetica DSM 10669</name>
    <dbReference type="NCBI Taxonomy" id="1123289"/>
    <lineage>
        <taxon>Bacteria</taxon>
        <taxon>Bacillati</taxon>
        <taxon>Bacillota</taxon>
        <taxon>Negativicutes</taxon>
        <taxon>Selenomonadales</taxon>
        <taxon>Sporomusaceae</taxon>
        <taxon>Sporomusa</taxon>
    </lineage>
</organism>
<dbReference type="PANTHER" id="PTHR33507:SF3">
    <property type="entry name" value="INNER MEMBRANE PROTEIN YBBJ"/>
    <property type="match status" value="1"/>
</dbReference>
<evidence type="ECO:0000256" key="4">
    <source>
        <dbReference type="ARBA" id="ARBA00023136"/>
    </source>
</evidence>
<keyword evidence="3 5" id="KW-1133">Transmembrane helix</keyword>
<dbReference type="InterPro" id="IPR029045">
    <property type="entry name" value="ClpP/crotonase-like_dom_sf"/>
</dbReference>
<dbReference type="Pfam" id="PF01957">
    <property type="entry name" value="NfeD"/>
    <property type="match status" value="1"/>
</dbReference>
<dbReference type="Proteomes" id="UP000216752">
    <property type="component" value="Chromosome"/>
</dbReference>
<dbReference type="InterPro" id="IPR056738">
    <property type="entry name" value="NfeD1b_N"/>
</dbReference>
<keyword evidence="4 5" id="KW-0472">Membrane</keyword>
<proteinExistence type="predicted"/>
<reference evidence="9" key="1">
    <citation type="submission" date="2024-05" db="EMBL/GenBank/DDBJ databases">
        <title>Isolation and characterization of Sporomusa carbonis sp. nov., a carboxydotrophic hydrogenogen in the genus of Sporomusa isolated from a charcoal burning pile.</title>
        <authorList>
            <person name="Boeer T."/>
            <person name="Rosenbaum F."/>
            <person name="Eysell L."/>
            <person name="Mueller V."/>
            <person name="Daniel R."/>
            <person name="Poehlein A."/>
        </authorList>
    </citation>
    <scope>NUCLEOTIDE SEQUENCE [LARGE SCALE GENOMIC DNA]</scope>
    <source>
        <strain evidence="9">DSM 10669</strain>
    </source>
</reference>
<evidence type="ECO:0000259" key="7">
    <source>
        <dbReference type="Pfam" id="PF24961"/>
    </source>
</evidence>
<feature type="transmembrane region" description="Helical" evidence="5">
    <location>
        <begin position="252"/>
        <end position="271"/>
    </location>
</feature>
<dbReference type="Gene3D" id="3.90.226.10">
    <property type="entry name" value="2-enoyl-CoA Hydratase, Chain A, domain 1"/>
    <property type="match status" value="1"/>
</dbReference>
<gene>
    <name evidence="9" type="ORF">SPSIL_026110</name>
</gene>